<dbReference type="NCBIfam" id="NF047353">
    <property type="entry name" value="tube_lmo2291"/>
    <property type="match status" value="1"/>
</dbReference>
<evidence type="ECO:0000313" key="2">
    <source>
        <dbReference type="Proteomes" id="UP000494245"/>
    </source>
</evidence>
<keyword evidence="2" id="KW-1185">Reference proteome</keyword>
<organism evidence="1 2">
    <name type="scientific">Fundidesulfovibrio magnetotacticus</name>
    <dbReference type="NCBI Taxonomy" id="2730080"/>
    <lineage>
        <taxon>Bacteria</taxon>
        <taxon>Pseudomonadati</taxon>
        <taxon>Thermodesulfobacteriota</taxon>
        <taxon>Desulfovibrionia</taxon>
        <taxon>Desulfovibrionales</taxon>
        <taxon>Desulfovibrionaceae</taxon>
        <taxon>Fundidesulfovibrio</taxon>
    </lineage>
</organism>
<accession>A0A6V8M087</accession>
<name>A0A6V8M087_9BACT</name>
<dbReference type="AlphaFoldDB" id="A0A6V8M087"/>
<dbReference type="Proteomes" id="UP000494245">
    <property type="component" value="Unassembled WGS sequence"/>
</dbReference>
<sequence>MATYSGRNARVTLGDGATEKIIMELGTWKVSMKANEVDTSAFGDGWGKSDVGIMNWSGSLDGNYDPKDADGQAVLEAAFKSGQLIQDIKFYLKHQATGEVVFFEPDTVSDANAGVRITALDVSVDKAGVGKISATFSGSGPCKKTIETRP</sequence>
<dbReference type="InterPro" id="IPR011855">
    <property type="entry name" value="Phgtail_TP901_1"/>
</dbReference>
<dbReference type="EMBL" id="BLTE01000017">
    <property type="protein sequence ID" value="GFK95446.1"/>
    <property type="molecule type" value="Genomic_DNA"/>
</dbReference>
<proteinExistence type="predicted"/>
<dbReference type="RefSeq" id="WP_173086456.1">
    <property type="nucleotide sequence ID" value="NZ_BLTE01000017.1"/>
</dbReference>
<dbReference type="Pfam" id="PF06199">
    <property type="entry name" value="Phage_tail_2"/>
    <property type="match status" value="1"/>
</dbReference>
<evidence type="ECO:0008006" key="3">
    <source>
        <dbReference type="Google" id="ProtNLM"/>
    </source>
</evidence>
<reference evidence="1 2" key="1">
    <citation type="submission" date="2020-04" db="EMBL/GenBank/DDBJ databases">
        <authorList>
            <consortium name="Desulfovibrio sp. FSS-1 genome sequencing consortium"/>
            <person name="Shimoshige H."/>
            <person name="Kobayashi H."/>
            <person name="Maekawa T."/>
        </authorList>
    </citation>
    <scope>NUCLEOTIDE SEQUENCE [LARGE SCALE GENOMIC DNA]</scope>
    <source>
        <strain evidence="1 2">SIID29052-01</strain>
    </source>
</reference>
<comment type="caution">
    <text evidence="1">The sequence shown here is derived from an EMBL/GenBank/DDBJ whole genome shotgun (WGS) entry which is preliminary data.</text>
</comment>
<gene>
    <name evidence="1" type="ORF">NNJEOMEG_03309</name>
</gene>
<protein>
    <recommendedName>
        <fullName evidence="3">Phage major tail protein 2</fullName>
    </recommendedName>
</protein>
<evidence type="ECO:0000313" key="1">
    <source>
        <dbReference type="EMBL" id="GFK95446.1"/>
    </source>
</evidence>
<reference evidence="1 2" key="2">
    <citation type="submission" date="2020-05" db="EMBL/GenBank/DDBJ databases">
        <title>Draft genome sequence of Desulfovibrio sp. strainFSS-1.</title>
        <authorList>
            <person name="Shimoshige H."/>
            <person name="Kobayashi H."/>
            <person name="Maekawa T."/>
        </authorList>
    </citation>
    <scope>NUCLEOTIDE SEQUENCE [LARGE SCALE GENOMIC DNA]</scope>
    <source>
        <strain evidence="1 2">SIID29052-01</strain>
    </source>
</reference>